<feature type="transmembrane region" description="Helical" evidence="2">
    <location>
        <begin position="432"/>
        <end position="453"/>
    </location>
</feature>
<sequence>MAVPTPTTSFLTTCLVVSVPESSYTVHYTSGEVGIYPPTTYTAPTDIVRTETATIEASCFTLAPGQSIPSSVAFVGVSCETYYHPATTETWTYTSTPGQPFVVFGKTLDVYTGTTTRYVTETYTRPPFSGVYCTPLPDVRNPDTCDHVTPLTWASLVITFITVHLTWWLFDLPLLWKKKKKKKKTECESGEQKERAAAAVAPAPTTTPIANADDDRAGFHAFLYTVTWACLRVNAPGCAAFYSVAAGRDTGEFAAMYYLGVRRSKRDGAAPQFTAWKLATCVVADLLSIVAVAVTVYQACTLPEYAPRRFGDGLWAYPSLPTALIGLCLLAGRAWFPRTRLAAIGLVLMVVGVLVLVGVALALLLWRFDQPNNTWFVPVIFYGIMAFPVVVVARILVLFAIPLGGFGRVGGVSIAASEHYSGGQPYCKMPGAGFTATYVVLGVISGLLALQWFKLHHPALHNRSMGALTSPSASQDNAAAEIAQAGGAGFEAEKAR</sequence>
<feature type="transmembrane region" description="Helical" evidence="2">
    <location>
        <begin position="343"/>
        <end position="368"/>
    </location>
</feature>
<feature type="region of interest" description="Disordered" evidence="1">
    <location>
        <begin position="186"/>
        <end position="206"/>
    </location>
</feature>
<feature type="compositionally biased region" description="Basic and acidic residues" evidence="1">
    <location>
        <begin position="186"/>
        <end position="196"/>
    </location>
</feature>
<protein>
    <submittedName>
        <fullName evidence="3">2ce16547-64c5-4e60-9de1-7de434ea4444</fullName>
    </submittedName>
</protein>
<keyword evidence="2" id="KW-1133">Transmembrane helix</keyword>
<proteinExistence type="predicted"/>
<evidence type="ECO:0000256" key="1">
    <source>
        <dbReference type="SAM" id="MobiDB-lite"/>
    </source>
</evidence>
<dbReference type="AlphaFoldDB" id="A0A446B5A8"/>
<evidence type="ECO:0000256" key="2">
    <source>
        <dbReference type="SAM" id="Phobius"/>
    </source>
</evidence>
<keyword evidence="2" id="KW-0812">Transmembrane</keyword>
<gene>
    <name evidence="3" type="ORF">TT172_LOCUS77</name>
</gene>
<feature type="transmembrane region" description="Helical" evidence="2">
    <location>
        <begin position="273"/>
        <end position="294"/>
    </location>
</feature>
<keyword evidence="2" id="KW-0472">Membrane</keyword>
<organism evidence="3 4">
    <name type="scientific">Thermothielavioides terrestris</name>
    <dbReference type="NCBI Taxonomy" id="2587410"/>
    <lineage>
        <taxon>Eukaryota</taxon>
        <taxon>Fungi</taxon>
        <taxon>Dikarya</taxon>
        <taxon>Ascomycota</taxon>
        <taxon>Pezizomycotina</taxon>
        <taxon>Sordariomycetes</taxon>
        <taxon>Sordariomycetidae</taxon>
        <taxon>Sordariales</taxon>
        <taxon>Chaetomiaceae</taxon>
        <taxon>Thermothielavioides</taxon>
    </lineage>
</organism>
<evidence type="ECO:0000313" key="4">
    <source>
        <dbReference type="Proteomes" id="UP000289323"/>
    </source>
</evidence>
<evidence type="ECO:0000313" key="3">
    <source>
        <dbReference type="EMBL" id="SPQ17658.1"/>
    </source>
</evidence>
<dbReference type="Proteomes" id="UP000289323">
    <property type="component" value="Unassembled WGS sequence"/>
</dbReference>
<name>A0A446B5A8_9PEZI</name>
<feature type="transmembrane region" description="Helical" evidence="2">
    <location>
        <begin position="314"/>
        <end position="336"/>
    </location>
</feature>
<feature type="transmembrane region" description="Helical" evidence="2">
    <location>
        <begin position="380"/>
        <end position="401"/>
    </location>
</feature>
<feature type="transmembrane region" description="Helical" evidence="2">
    <location>
        <begin position="151"/>
        <end position="176"/>
    </location>
</feature>
<reference evidence="3 4" key="1">
    <citation type="submission" date="2018-04" db="EMBL/GenBank/DDBJ databases">
        <authorList>
            <person name="Huttner S."/>
            <person name="Dainat J."/>
        </authorList>
    </citation>
    <scope>NUCLEOTIDE SEQUENCE [LARGE SCALE GENOMIC DNA]</scope>
</reference>
<feature type="compositionally biased region" description="Low complexity" evidence="1">
    <location>
        <begin position="197"/>
        <end position="206"/>
    </location>
</feature>
<dbReference type="EMBL" id="OUUZ01000001">
    <property type="protein sequence ID" value="SPQ17658.1"/>
    <property type="molecule type" value="Genomic_DNA"/>
</dbReference>
<accession>A0A446B5A8</accession>